<evidence type="ECO:0000313" key="2">
    <source>
        <dbReference type="EMBL" id="CAI8036414.1"/>
    </source>
</evidence>
<feature type="region of interest" description="Disordered" evidence="1">
    <location>
        <begin position="1"/>
        <end position="27"/>
    </location>
</feature>
<accession>A0AA35WXF3</accession>
<evidence type="ECO:0000313" key="3">
    <source>
        <dbReference type="Proteomes" id="UP001174909"/>
    </source>
</evidence>
<name>A0AA35WXF3_GEOBA</name>
<organism evidence="2 3">
    <name type="scientific">Geodia barretti</name>
    <name type="common">Barrett's horny sponge</name>
    <dbReference type="NCBI Taxonomy" id="519541"/>
    <lineage>
        <taxon>Eukaryota</taxon>
        <taxon>Metazoa</taxon>
        <taxon>Porifera</taxon>
        <taxon>Demospongiae</taxon>
        <taxon>Heteroscleromorpha</taxon>
        <taxon>Tetractinellida</taxon>
        <taxon>Astrophorina</taxon>
        <taxon>Geodiidae</taxon>
        <taxon>Geodia</taxon>
    </lineage>
</organism>
<sequence>MVGMVHDALEEEQHFKPQLGSKDPYNKAVEKRIEEEIKLTKENSYSKI</sequence>
<evidence type="ECO:0000256" key="1">
    <source>
        <dbReference type="SAM" id="MobiDB-lite"/>
    </source>
</evidence>
<comment type="caution">
    <text evidence="2">The sequence shown here is derived from an EMBL/GenBank/DDBJ whole genome shotgun (WGS) entry which is preliminary data.</text>
</comment>
<feature type="non-terminal residue" evidence="2">
    <location>
        <position position="1"/>
    </location>
</feature>
<dbReference type="EMBL" id="CASHTH010002869">
    <property type="protein sequence ID" value="CAI8036414.1"/>
    <property type="molecule type" value="Genomic_DNA"/>
</dbReference>
<protein>
    <submittedName>
        <fullName evidence="2">Uncharacterized protein</fullName>
    </submittedName>
</protein>
<dbReference type="AlphaFoldDB" id="A0AA35WXF3"/>
<gene>
    <name evidence="2" type="ORF">GBAR_LOCUS20399</name>
</gene>
<proteinExistence type="predicted"/>
<dbReference type="Proteomes" id="UP001174909">
    <property type="component" value="Unassembled WGS sequence"/>
</dbReference>
<keyword evidence="3" id="KW-1185">Reference proteome</keyword>
<reference evidence="2" key="1">
    <citation type="submission" date="2023-03" db="EMBL/GenBank/DDBJ databases">
        <authorList>
            <person name="Steffen K."/>
            <person name="Cardenas P."/>
        </authorList>
    </citation>
    <scope>NUCLEOTIDE SEQUENCE</scope>
</reference>